<keyword evidence="4" id="KW-1185">Reference proteome</keyword>
<dbReference type="RefSeq" id="WP_228855337.1">
    <property type="nucleotide sequence ID" value="NZ_AP024086.1"/>
</dbReference>
<dbReference type="Pfam" id="PF04784">
    <property type="entry name" value="DUF547"/>
    <property type="match status" value="1"/>
</dbReference>
<sequence length="265" mass="30738">MRWISVVLFLVFTVVHGEAAEFDHGAWTALLQKHVVVFDGGRKTQVDYNGFLRDRADLKRYLDSLTGIDQKTFDTYSPDEQLAFLINSYNSWTVELILTEYPDLESIKDLGSFFQSPWKKRFFSLLGKTRSLDEIEHTLIRGSGRYNDPRIHFAVNCASIGCPALRAEAYNGRDLQRQLQEAADLFLSDSTRNRYRNNRLEVSSLFKWYKEDFEKGWKGITSLGRFFADHRHSLGLNEQEAARAADNAIDITYLKYNWKLNSIVR</sequence>
<accession>A0A8D5JTC9</accession>
<organism evidence="3 4">
    <name type="scientific">Desulfomarina profundi</name>
    <dbReference type="NCBI Taxonomy" id="2772557"/>
    <lineage>
        <taxon>Bacteria</taxon>
        <taxon>Pseudomonadati</taxon>
        <taxon>Thermodesulfobacteriota</taxon>
        <taxon>Desulfobulbia</taxon>
        <taxon>Desulfobulbales</taxon>
        <taxon>Desulfobulbaceae</taxon>
        <taxon>Desulfomarina</taxon>
    </lineage>
</organism>
<dbReference type="Proteomes" id="UP000826725">
    <property type="component" value="Chromosome"/>
</dbReference>
<feature type="chain" id="PRO_5034746484" evidence="1">
    <location>
        <begin position="20"/>
        <end position="265"/>
    </location>
</feature>
<feature type="signal peptide" evidence="1">
    <location>
        <begin position="1"/>
        <end position="19"/>
    </location>
</feature>
<feature type="domain" description="DUF547" evidence="2">
    <location>
        <begin position="75"/>
        <end position="187"/>
    </location>
</feature>
<evidence type="ECO:0000259" key="2">
    <source>
        <dbReference type="Pfam" id="PF04784"/>
    </source>
</evidence>
<proteinExistence type="predicted"/>
<evidence type="ECO:0000256" key="1">
    <source>
        <dbReference type="SAM" id="SignalP"/>
    </source>
</evidence>
<dbReference type="KEGG" id="dbk:DGMP_37290"/>
<dbReference type="AlphaFoldDB" id="A0A8D5JTC9"/>
<reference evidence="3" key="1">
    <citation type="submission" date="2020-09" db="EMBL/GenBank/DDBJ databases">
        <title>Desulfogranum mesoprofundum gen. nov., sp. nov., a novel mesophilic, sulfate-reducing chemolithoautotroph isolated from a deep-sea hydrothermal vent chimney in the Suiyo Seamount.</title>
        <authorList>
            <person name="Hashimoto Y."/>
            <person name="Nakagawa S."/>
        </authorList>
    </citation>
    <scope>NUCLEOTIDE SEQUENCE</scope>
    <source>
        <strain evidence="3">KT2</strain>
    </source>
</reference>
<evidence type="ECO:0000313" key="3">
    <source>
        <dbReference type="EMBL" id="BCL63036.1"/>
    </source>
</evidence>
<dbReference type="InterPro" id="IPR006869">
    <property type="entry name" value="DUF547"/>
</dbReference>
<gene>
    <name evidence="3" type="ORF">DGMP_37290</name>
</gene>
<dbReference type="PANTHER" id="PTHR46361:SF3">
    <property type="entry name" value="ELECTRON CARRIER_ PROTEIN DISULFIDE OXIDOREDUCTASE"/>
    <property type="match status" value="1"/>
</dbReference>
<keyword evidence="1" id="KW-0732">Signal</keyword>
<protein>
    <submittedName>
        <fullName evidence="3">DUF547 domain-containing protein</fullName>
    </submittedName>
</protein>
<dbReference type="PANTHER" id="PTHR46361">
    <property type="entry name" value="ELECTRON CARRIER/ PROTEIN DISULFIDE OXIDOREDUCTASE"/>
    <property type="match status" value="1"/>
</dbReference>
<name>A0A8D5JTC9_9BACT</name>
<dbReference type="EMBL" id="AP024086">
    <property type="protein sequence ID" value="BCL63036.1"/>
    <property type="molecule type" value="Genomic_DNA"/>
</dbReference>
<evidence type="ECO:0000313" key="4">
    <source>
        <dbReference type="Proteomes" id="UP000826725"/>
    </source>
</evidence>